<protein>
    <recommendedName>
        <fullName evidence="4">DUF5082 domain-containing protein</fullName>
    </recommendedName>
</protein>
<keyword evidence="3" id="KW-1185">Reference proteome</keyword>
<comment type="caution">
    <text evidence="2">The sequence shown here is derived from an EMBL/GenBank/DDBJ whole genome shotgun (WGS) entry which is preliminary data.</text>
</comment>
<evidence type="ECO:0000313" key="3">
    <source>
        <dbReference type="Proteomes" id="UP001241848"/>
    </source>
</evidence>
<dbReference type="EMBL" id="JAPCKK010000031">
    <property type="protein sequence ID" value="MDP4099140.1"/>
    <property type="molecule type" value="Genomic_DNA"/>
</dbReference>
<gene>
    <name evidence="2" type="ORF">OIN60_20685</name>
</gene>
<reference evidence="2 3" key="1">
    <citation type="submission" date="2022-10" db="EMBL/GenBank/DDBJ databases">
        <title>Paenibacillus description and whole genome data of maize root bacterial community.</title>
        <authorList>
            <person name="Marton D."/>
            <person name="Farkas M."/>
            <person name="Cserhati M."/>
        </authorList>
    </citation>
    <scope>NUCLEOTIDE SEQUENCE [LARGE SCALE GENOMIC DNA]</scope>
    <source>
        <strain evidence="2 3">P96</strain>
    </source>
</reference>
<accession>A0ABT9FWX8</accession>
<dbReference type="RefSeq" id="WP_305756743.1">
    <property type="nucleotide sequence ID" value="NZ_JAPCKK010000031.1"/>
</dbReference>
<keyword evidence="1" id="KW-0175">Coiled coil</keyword>
<dbReference type="Proteomes" id="UP001241848">
    <property type="component" value="Unassembled WGS sequence"/>
</dbReference>
<proteinExistence type="predicted"/>
<organism evidence="2 3">
    <name type="scientific">Paenibacillus zeirhizosphaerae</name>
    <dbReference type="NCBI Taxonomy" id="2987519"/>
    <lineage>
        <taxon>Bacteria</taxon>
        <taxon>Bacillati</taxon>
        <taxon>Bacillota</taxon>
        <taxon>Bacilli</taxon>
        <taxon>Bacillales</taxon>
        <taxon>Paenibacillaceae</taxon>
        <taxon>Paenibacillus</taxon>
    </lineage>
</organism>
<name>A0ABT9FWX8_9BACL</name>
<evidence type="ECO:0000256" key="1">
    <source>
        <dbReference type="SAM" id="Coils"/>
    </source>
</evidence>
<evidence type="ECO:0008006" key="4">
    <source>
        <dbReference type="Google" id="ProtNLM"/>
    </source>
</evidence>
<feature type="coiled-coil region" evidence="1">
    <location>
        <begin position="67"/>
        <end position="94"/>
    </location>
</feature>
<sequence>MDNDTKQRMTEWRDSIKAELDSSSKLLNSKQSEFDFITKQLMIIDESAKELPHAGEKRSYLTQYFKEEELIKKLDVLEKEIAELHEENKNKVTSLNTVIKVIDSYIS</sequence>
<evidence type="ECO:0000313" key="2">
    <source>
        <dbReference type="EMBL" id="MDP4099140.1"/>
    </source>
</evidence>